<organism evidence="1 2">
    <name type="scientific">Puniceispirillum marinum (strain IMCC1322)</name>
    <dbReference type="NCBI Taxonomy" id="488538"/>
    <lineage>
        <taxon>Bacteria</taxon>
        <taxon>Pseudomonadati</taxon>
        <taxon>Pseudomonadota</taxon>
        <taxon>Alphaproteobacteria</taxon>
        <taxon>Candidatus Puniceispirillales</taxon>
        <taxon>Candidatus Puniceispirillaceae</taxon>
        <taxon>Candidatus Puniceispirillum</taxon>
    </lineage>
</organism>
<dbReference type="AlphaFoldDB" id="D5BP63"/>
<dbReference type="EMBL" id="CP001751">
    <property type="protein sequence ID" value="ADE40497.1"/>
    <property type="molecule type" value="Genomic_DNA"/>
</dbReference>
<gene>
    <name evidence="1" type="ordered locus">SAR116_2254</name>
</gene>
<dbReference type="OrthoDB" id="1867599at2"/>
<dbReference type="Proteomes" id="UP000007460">
    <property type="component" value="Chromosome"/>
</dbReference>
<dbReference type="RefSeq" id="WP_013047124.1">
    <property type="nucleotide sequence ID" value="NC_014010.1"/>
</dbReference>
<dbReference type="STRING" id="488538.SAR116_2254"/>
<dbReference type="eggNOG" id="ENOG502Z7II">
    <property type="taxonomic scope" value="Bacteria"/>
</dbReference>
<proteinExistence type="predicted"/>
<accession>D5BP63</accession>
<keyword evidence="2" id="KW-1185">Reference proteome</keyword>
<name>D5BP63_PUNMI</name>
<reference evidence="1 2" key="1">
    <citation type="journal article" date="2010" name="J. Bacteriol.">
        <title>Complete genome sequence of "Candidatus Puniceispirillum marinum" IMCC1322, a representative of the SAR116 clade in the Alphaproteobacteria.</title>
        <authorList>
            <person name="Oh H.M."/>
            <person name="Kwon K.K."/>
            <person name="Kang I."/>
            <person name="Kang S.G."/>
            <person name="Lee J.H."/>
            <person name="Kim S.J."/>
            <person name="Cho J.C."/>
        </authorList>
    </citation>
    <scope>NUCLEOTIDE SEQUENCE [LARGE SCALE GENOMIC DNA]</scope>
    <source>
        <strain evidence="1 2">IMCC1322</strain>
    </source>
</reference>
<dbReference type="HOGENOM" id="CLU_699942_0_0_5"/>
<dbReference type="KEGG" id="apb:SAR116_2254"/>
<evidence type="ECO:0000313" key="2">
    <source>
        <dbReference type="Proteomes" id="UP000007460"/>
    </source>
</evidence>
<protein>
    <submittedName>
        <fullName evidence="1">Uncharacterized protein</fullName>
    </submittedName>
</protein>
<sequence length="394" mass="42415">MPNQLETLMPRIVARGLLHFRERAILPRLVNSSFSSDAARRGDAIDVPVSSPVAVSDVTPGKTFTGNIPDTSISSVSITLDNWKRAAFYLTDDEMAKIESSADFIPMQMAEAIHALAGAVNQSIIDTHKLIAHGLGLPGEIPFQPMPSTIADVKDWHGATCAIQARRFLNKAAAPKTGRFAIIDYDMEANALGLPQFHDADKAGSTSVPMEGEIGRKFGIDWFSSDLLPNAGNSVGEVAITQTARAQAMTITVNASHSNINPGDSFVIKNDADQTVHRVKSVAASSNSAHSDITLHMPIGQALNTSHKVIFKPTHKVGLVLHRDAVALAMRPLSAAGLESGLNGQIMSVSDPQTGLSLRLEVTRQYKQTMWEFDVLWGVAMMRPELACVIYGDA</sequence>
<evidence type="ECO:0000313" key="1">
    <source>
        <dbReference type="EMBL" id="ADE40497.1"/>
    </source>
</evidence>